<name>A0A1E3L667_9BACL</name>
<dbReference type="InterPro" id="IPR023213">
    <property type="entry name" value="CAT-like_dom_sf"/>
</dbReference>
<keyword evidence="7" id="KW-0677">Repeat</keyword>
<dbReference type="Proteomes" id="UP000094578">
    <property type="component" value="Unassembled WGS sequence"/>
</dbReference>
<dbReference type="Gene3D" id="3.40.50.12780">
    <property type="entry name" value="N-terminal domain of ligase-like"/>
    <property type="match status" value="1"/>
</dbReference>
<dbReference type="Pfam" id="PF13193">
    <property type="entry name" value="AMP-binding_C"/>
    <property type="match status" value="1"/>
</dbReference>
<dbReference type="Gene3D" id="3.40.640.10">
    <property type="entry name" value="Type I PLP-dependent aspartate aminotransferase-like (Major domain)"/>
    <property type="match status" value="1"/>
</dbReference>
<keyword evidence="3" id="KW-0596">Phosphopantetheine</keyword>
<evidence type="ECO:0000313" key="15">
    <source>
        <dbReference type="Proteomes" id="UP000094578"/>
    </source>
</evidence>
<evidence type="ECO:0000313" key="14">
    <source>
        <dbReference type="EMBL" id="ODP28470.1"/>
    </source>
</evidence>
<evidence type="ECO:0000256" key="9">
    <source>
        <dbReference type="ARBA" id="ARBA00023194"/>
    </source>
</evidence>
<evidence type="ECO:0000256" key="6">
    <source>
        <dbReference type="ARBA" id="ARBA00022679"/>
    </source>
</evidence>
<dbReference type="InterPro" id="IPR025110">
    <property type="entry name" value="AMP-bd_C"/>
</dbReference>
<dbReference type="FunFam" id="3.30.300.30:FF:000010">
    <property type="entry name" value="Enterobactin synthetase component F"/>
    <property type="match status" value="1"/>
</dbReference>
<dbReference type="GO" id="GO:0008483">
    <property type="term" value="F:transaminase activity"/>
    <property type="evidence" value="ECO:0007669"/>
    <property type="project" value="InterPro"/>
</dbReference>
<dbReference type="Pfam" id="PF00501">
    <property type="entry name" value="AMP-binding"/>
    <property type="match status" value="2"/>
</dbReference>
<dbReference type="InterPro" id="IPR036736">
    <property type="entry name" value="ACP-like_sf"/>
</dbReference>
<evidence type="ECO:0000256" key="1">
    <source>
        <dbReference type="ARBA" id="ARBA00001957"/>
    </source>
</evidence>
<dbReference type="GO" id="GO:0004315">
    <property type="term" value="F:3-oxoacyl-[acyl-carrier-protein] synthase activity"/>
    <property type="evidence" value="ECO:0007669"/>
    <property type="project" value="InterPro"/>
</dbReference>
<keyword evidence="10" id="KW-0511">Multifunctional enzyme</keyword>
<dbReference type="InterPro" id="IPR042099">
    <property type="entry name" value="ANL_N_sf"/>
</dbReference>
<dbReference type="Pfam" id="PF00202">
    <property type="entry name" value="Aminotran_3"/>
    <property type="match status" value="1"/>
</dbReference>
<dbReference type="InterPro" id="IPR020806">
    <property type="entry name" value="PKS_PP-bd"/>
</dbReference>
<dbReference type="Gene3D" id="1.10.1200.10">
    <property type="entry name" value="ACP-like"/>
    <property type="match status" value="4"/>
</dbReference>
<dbReference type="SUPFAM" id="SSF47336">
    <property type="entry name" value="ACP-like"/>
    <property type="match status" value="4"/>
</dbReference>
<dbReference type="NCBIfam" id="TIGR01733">
    <property type="entry name" value="AA-adenyl-dom"/>
    <property type="match status" value="1"/>
</dbReference>
<evidence type="ECO:0000259" key="13">
    <source>
        <dbReference type="PROSITE" id="PS52004"/>
    </source>
</evidence>
<evidence type="ECO:0000256" key="4">
    <source>
        <dbReference type="ARBA" id="ARBA00022553"/>
    </source>
</evidence>
<dbReference type="PROSITE" id="PS00600">
    <property type="entry name" value="AA_TRANSFER_CLASS_3"/>
    <property type="match status" value="1"/>
</dbReference>
<dbReference type="SMART" id="SM01294">
    <property type="entry name" value="PKS_PP_betabranch"/>
    <property type="match status" value="1"/>
</dbReference>
<dbReference type="Gene3D" id="3.40.50.980">
    <property type="match status" value="2"/>
</dbReference>
<feature type="domain" description="Carrier" evidence="12">
    <location>
        <begin position="2676"/>
        <end position="2751"/>
    </location>
</feature>
<dbReference type="GO" id="GO:0031177">
    <property type="term" value="F:phosphopantetheine binding"/>
    <property type="evidence" value="ECO:0007669"/>
    <property type="project" value="InterPro"/>
</dbReference>
<reference evidence="14 15" key="1">
    <citation type="submission" date="2016-08" db="EMBL/GenBank/DDBJ databases">
        <title>Genome sequencing of Paenibacillus sp. TI45-13ar, isolated from Korean traditional nuruk.</title>
        <authorList>
            <person name="Kim S.-J."/>
        </authorList>
    </citation>
    <scope>NUCLEOTIDE SEQUENCE [LARGE SCALE GENOMIC DNA]</scope>
    <source>
        <strain evidence="14 15">TI45-13ar</strain>
    </source>
</reference>
<comment type="similarity">
    <text evidence="2">Belongs to the ATP-dependent AMP-binding enzyme family.</text>
</comment>
<dbReference type="InterPro" id="IPR000873">
    <property type="entry name" value="AMP-dep_synth/lig_dom"/>
</dbReference>
<dbReference type="SUPFAM" id="SSF53383">
    <property type="entry name" value="PLP-dependent transferases"/>
    <property type="match status" value="1"/>
</dbReference>
<evidence type="ECO:0000256" key="5">
    <source>
        <dbReference type="ARBA" id="ARBA00022598"/>
    </source>
</evidence>
<dbReference type="PROSITE" id="PS00606">
    <property type="entry name" value="KS3_1"/>
    <property type="match status" value="1"/>
</dbReference>
<dbReference type="PROSITE" id="PS00012">
    <property type="entry name" value="PHOSPHOPANTETHEINE"/>
    <property type="match status" value="2"/>
</dbReference>
<dbReference type="FunFam" id="3.40.50.980:FF:000001">
    <property type="entry name" value="Non-ribosomal peptide synthetase"/>
    <property type="match status" value="1"/>
</dbReference>
<keyword evidence="15" id="KW-1185">Reference proteome</keyword>
<dbReference type="Gene3D" id="2.30.38.10">
    <property type="entry name" value="Luciferase, Domain 3"/>
    <property type="match status" value="1"/>
</dbReference>
<evidence type="ECO:0000256" key="8">
    <source>
        <dbReference type="ARBA" id="ARBA00022898"/>
    </source>
</evidence>
<evidence type="ECO:0000256" key="11">
    <source>
        <dbReference type="SAM" id="MobiDB-lite"/>
    </source>
</evidence>
<dbReference type="STRING" id="1886670.PTI45_02220"/>
<feature type="domain" description="Carrier" evidence="12">
    <location>
        <begin position="612"/>
        <end position="687"/>
    </location>
</feature>
<dbReference type="GO" id="GO:0043041">
    <property type="term" value="P:amino acid activation for nonribosomal peptide biosynthetic process"/>
    <property type="evidence" value="ECO:0007669"/>
    <property type="project" value="TreeGrafter"/>
</dbReference>
<dbReference type="InterPro" id="IPR018201">
    <property type="entry name" value="Ketoacyl_synth_AS"/>
</dbReference>
<gene>
    <name evidence="14" type="ORF">PTI45_02220</name>
</gene>
<dbReference type="GO" id="GO:0044550">
    <property type="term" value="P:secondary metabolite biosynthetic process"/>
    <property type="evidence" value="ECO:0007669"/>
    <property type="project" value="UniProtKB-ARBA"/>
</dbReference>
<dbReference type="InterPro" id="IPR014031">
    <property type="entry name" value="Ketoacyl_synth_C"/>
</dbReference>
<evidence type="ECO:0000256" key="3">
    <source>
        <dbReference type="ARBA" id="ARBA00022450"/>
    </source>
</evidence>
<dbReference type="InterPro" id="IPR009081">
    <property type="entry name" value="PP-bd_ACP"/>
</dbReference>
<dbReference type="InterPro" id="IPR020841">
    <property type="entry name" value="PKS_Beta-ketoAc_synthase_dom"/>
</dbReference>
<feature type="region of interest" description="Disordered" evidence="11">
    <location>
        <begin position="2007"/>
        <end position="2035"/>
    </location>
</feature>
<feature type="domain" description="Carrier" evidence="12">
    <location>
        <begin position="3713"/>
        <end position="3787"/>
    </location>
</feature>
<dbReference type="GO" id="GO:0005737">
    <property type="term" value="C:cytoplasm"/>
    <property type="evidence" value="ECO:0007669"/>
    <property type="project" value="TreeGrafter"/>
</dbReference>
<sequence length="4270" mass="482309">MKHYLTLLDAFEDQAQLASHGITYITADTVEEYQSYRQLKEESLLVLRELQAAGMVAGDELLMQVEDNRSFLNIFWGCLLGGIIPVPVTVGNNEEHRMKLFKIWNTLNHPYLITDPKTFSNLEKYAVQHELSEDYKKIANKTLFIDALDYKNLTPGIPAKVQAEDLAFIQFSSGSTGDPKGVMLTHENLIYNTRDIAHGTQLGENKAYLGWMPLTHDMGLIAFHLTCLVSNATQYIMPTALFIRRPTLWLKKSSEHQVTHICSPNFGYKFFLAQYKPENAQNWDLSTIEMIQNGAEPISIELADLFLETMSKHNLKKSSMIAVYGMAEASVGVSHPPIHEELISIHLHRDQLNIGEAIVEVAYNDRNRISFADVGYALENCEIRISNQDHQSIPDLHIGHIHIRGKNVTSGYYNNPVATAKVITSDGWLITGDLGFMCAGRLTITGRAKDIIFVNGQNVYPHDVERVAEEVEGIELGKVAVCGVYDESIQQDRMIVFVMHVKQSIDFAPIAQRLKSHLNYRGGWQVHEVLPIRRIPKTTSGKVQRFKLAEDYAHGVFASVMTQPLLHPLETLEIPEQKDAETILPADLLQSATVPDSLLSEISLPTSISASLEQAEVERQLVDICQHILNTNTIGVHDSYFDIGVSSLQMVQIVDQLEERFDVKVEVTDFFSYPTIAKLAHYLANGDESVDISDHKSIPNMSSSLASKDIAIIGMDGTFPQARTLEQFWSNIAEGKDCVGSYSEQRQADAQFFISQLNTEGRSQQLADGGYLDEVDKFDYSFFKLTPREASLMDPNQRLFLQTVWSTIENAGYGGTILSGRKVGVYVGFSKTSFEYERLLSEVTPASISNFAIGNLSSIIPSRISYLLNLKGPAVTIDTACSSSLVAVHMACKAIQSGECEMALAGGVKTILLPLKAGLGMESSDDRARAFDDSSDGTGWGEGVGAVFLKSLEQAKIDGDHILAVIKGSAINQDGSTVGISAPNALAQAEVITQAWEDAGIDPETISYIEAHGTGTRLGDPVEIEGISRAFRAYTSRKQFCAISTVKSNIGHLYEAAGIAGLIKSVLSLQHQQLAPLVHFRTPNQQIAFEQSPVYVNRKLQPWLPMDGIPRRSGLSSFGFSGTNCHMILEEYIESEDQDRTQINTDPLILTLSARTEKALQQLIEQYTECLQSPAMSDRLHEVCYTANTGRSHLHYRVAIVAQSSTELLSRLTQLHQQGITALGIFAGKVELIQTSASKYQGTIDTLFAVEQLAEQYVQGADIAWQEVYAQKNYRRVPLPTYPFEQKRCWIEAPQQAVSLPLRSQEINSNTSHEVVSIQNHQESTMLMMKESKNAVKDVVRQTITQMISNVSQLTAEELEADTHFLEMGLDSINLSQVRHSIKDTFNLDIPMSEFFESLTNLNILTTYITDILPQQTIDTLMGTQHEVIVNTSSAHHEVSLEIEMSSANQTVTADIQHYTSQSNRTQSIPESEVNSSYSSVERIMAQQLQLMSYQLEVLNGQAVATIGSESSVVQEKAVTESIIVDQQQTSLTTISSQQPTIHPETKPFVAYKSLELQADHSLPVRQANHIQQLIEKYNQRTASTKEYTQQYRSVYANNRNIAGFRPLLKEMVYQIVSQRAEGSKLWDLDNNEYVDITMGFGVNFFGHNPSFIREKIEAELQQGMCVGPMSNMAGQVAEAITRMTGTERISLYNSGTEAIMVALRLARAATGRSKVVIFAGSYHGTFDGILALGSAGANKEHSTPLAPGILQHMVDDIVVLNYGTQQALDYIEANGHDLAAVLVEPVQSRRPDFQPKAFLQQIRELTRRSDTAFIFDEVITGFRIHSGGAQAIFDIKADLVTYGKVIGGGMPIGIVAGTTKYMDGVDGGTWSFGDESYPAHEHRRTFVAGTFCHHPLAMAAALAVLNRMEEEGPELQENLNVRTAQLASELNTFFEDGQLHMKVVHFGSLFRFVLKGDLELFYYHMLNKGIYIWEGRNCFLSTAHTEEDIARIVQAVKDSVQELRDGGFLPDLPTDPDDDPDQLSIPQPIDPSSANEKIIPLTADQKQLWFASSSGKMEAQSLHETAILQFHGELNMTLFKEAVHTVMQRHDALRTYMSHDGENQMVAPQMELLIPGFDFTMYDSTDKEQKMKSWLNEQQQLSFTMTSIEPLFRIQCLQMKKDEYIAVFTFHHLIADGWSIGVCIQELEQIYSALVHNKPVRLPESIPFQQYVLWQEEQLNHSKSREAVTYWNQYLKQSLPVMELPSIYRGTLLPSVQGGRHTVTLTEELAQQLRTTSIQLGTTLFVTLLTAFKYVLHRLTGQSTVTVGVPTAGQAHMEAYALVGNCVNLLPVITEVTQEMSFAEYTDQVKQKMKEIEQYQMYSFASLAERGIGHLPAIHTVFNMDRALPALHFEGLVTELVTHDIHYSKYELFLNVTPIGKELSIDMDYNADLFSKEVIEEWTIGFVTFLEKVVAHMEVPMMKHTLLSATALNKLDEYWISLADHQGQFPYVLDKYGQPALPGTIGELHVGQQHSTFTNSHDSKSNQSIPALQRTGQLVYWGIDQRIQYVGDTNRVQMIRGHQVYLEQLEKYMITTFSFQKCVVIPVITLSNTFDPYQLCAYLEMDQTHHQSYDLEYIRQQMSQQLPDYMQPRILIPMLSIPVLEDGQPDLQCLPDPLQQGITAIPLQSGILSVENESDTTYKLLQIWQDVLGIENIQRTDNFFQLGGDSLKATVILSRINKEFAIHIPLREMFNLQTISELVQYIEGGEHIIYLPIESVEPQAFYPVSSAQKRMYIMEQIGNGGLAYHVSGQLMIQGPLQTERLIKALQQVVARHESFRTSLEWDQDQVIQRVHPYLPIEIETLSIQEKELPEMRQAFVQPFQLNQSPLFRAQLLTWSDQNYALLVDMHHAIADGFSMAILLDELVHSYQGRWLPEVHVHYKDVVMWQQQQIAEGILQTQQAYWLNTLSGDLPVLNLPTDYIRPQTQQFAGHTLTFTIDNVLTDKLYTLAQQTGTTLYMVLLTAYEILLSKYCGQNDMIIGTPVAGRRHADTEAVIGMFVNTLALRLQPQPSQNFYQLLEEVKQVSLNAFEHQEYPFEELVEQLDSVRDLSRNPVFDTLFSLQNTGTNILRAGEVTFVPEEFNAGIAKLDLSLYMTEQKEQLDCTWEYATALFAQSTVEQLHRHFIHILQLAVDHNHLPLAEIDLMTDIEKQLVLHDFNHTAVQFPSNQTIHSQWEQQVRSLPDNIALVCNTQSITYNELNERANQLAHTLVQYGTGYDQLIGIMVDRSIEMVIGLLAILKSGSAYVPIDPEYPIGRIEYMLEHSEASILLTSRHLLKELNYTGTVLYLEDQASYHMNKTNVNLSVKPEHLAYVIYTSGSTGQPKGVMLQHRSVMNFVTGMKQVIPFTPDKVILSLTTMSFDIFVLETILPLLEGMQVVIGERHHQADPMELAKLIIDYRIDMMQMTPSRLQMLLNHEEGRQALHHVKDMMIGGESLPIQMLQQLQTIEGLRIFNMYGPTETTVWSTVKELTKASSISIGQPIANTELYIVDSAMRTQPLGVAGELCIAGEGLARGYWKQEDLTDEKFVDNPFTSGQRMYRTGDLARWKINGEIEFIGRIDYQVKVKGFRIELGEIENCLTAMEGIQEAVVVIKTNDQEEPVICAYVIQNTQQEYTGADLHQYVAQHLPYYAVPSHYTFIDQMPLTPNGKTDRKALPEPQEGYATHTEYVAPENDLEWLMAQIWQDILKRELVGVHDNFFMLGGDSIKAIQVIARLHEHNYTLDIKSLFEHPSIRGLSNIVQSSVLLVDQSLVTGEAILSPGQHAFLHQYSDISIPYYQSVWLRANERWEEKAVRTVIEKLLEHHDALRLGYIPVNNEFSEKTDKVNDQNKQMQGKWIYQTPDPSLFSLDILSLSSSPEQDHEYMQQEQKRIGQQIIPGTGPLIRLAIFHTNTSDYLFIALHELLIDQASWSILLKDLALGYSQYLADQPIQFVDKTIAYQTWNQQLEYQLITGNWQNQVRYWNQIPSDIQNNIPKLAQQANLRPMNQMSIKCSLEKTKQLMTDVHHVYGTHTSEILLAAFGQALQLAIYPNEQALLIDMKITGREMLFTEGQQTWDATRTIGHFNSLYPLVFNTTSEDLAVVLKQVKESVRQVPDQGMSYAMLRYMENELSEHYTPVSFHYRDVWNKEYLHFEAELLDHLAQVPSIHDLVCSTYIEEEQLNIKLNYNTERYTATAIELLLQHIERSLGSMIDHCMHKEERELTPTDVGAQDIDLEDFEDIQQFYENV</sequence>
<dbReference type="InterPro" id="IPR015421">
    <property type="entry name" value="PyrdxlP-dep_Trfase_major"/>
</dbReference>
<dbReference type="GO" id="GO:0017000">
    <property type="term" value="P:antibiotic biosynthetic process"/>
    <property type="evidence" value="ECO:0007669"/>
    <property type="project" value="UniProtKB-KW"/>
</dbReference>
<dbReference type="InterPro" id="IPR006162">
    <property type="entry name" value="Ppantetheine_attach_site"/>
</dbReference>
<accession>A0A1E3L667</accession>
<dbReference type="InterPro" id="IPR020845">
    <property type="entry name" value="AMP-binding_CS"/>
</dbReference>
<dbReference type="GO" id="GO:0016874">
    <property type="term" value="F:ligase activity"/>
    <property type="evidence" value="ECO:0007669"/>
    <property type="project" value="UniProtKB-KW"/>
</dbReference>
<dbReference type="SMART" id="SM00823">
    <property type="entry name" value="PKS_PP"/>
    <property type="match status" value="3"/>
</dbReference>
<dbReference type="FunFam" id="2.30.38.10:FF:000001">
    <property type="entry name" value="Non-ribosomal peptide synthetase PvdI"/>
    <property type="match status" value="1"/>
</dbReference>
<evidence type="ECO:0000259" key="12">
    <source>
        <dbReference type="PROSITE" id="PS50075"/>
    </source>
</evidence>
<dbReference type="Gene3D" id="3.40.47.10">
    <property type="match status" value="1"/>
</dbReference>
<proteinExistence type="inferred from homology"/>
<dbReference type="SUPFAM" id="SSF52777">
    <property type="entry name" value="CoA-dependent acyltransferases"/>
    <property type="match status" value="6"/>
</dbReference>
<dbReference type="Pfam" id="PF02801">
    <property type="entry name" value="Ketoacyl-synt_C"/>
    <property type="match status" value="1"/>
</dbReference>
<keyword evidence="6" id="KW-0808">Transferase</keyword>
<dbReference type="FunFam" id="1.10.1200.10:FF:000005">
    <property type="entry name" value="Nonribosomal peptide synthetase 1"/>
    <property type="match status" value="2"/>
</dbReference>
<dbReference type="InterPro" id="IPR045851">
    <property type="entry name" value="AMP-bd_C_sf"/>
</dbReference>
<dbReference type="Gene3D" id="1.10.1240.100">
    <property type="match status" value="1"/>
</dbReference>
<dbReference type="SMART" id="SM00825">
    <property type="entry name" value="PKS_KS"/>
    <property type="match status" value="1"/>
</dbReference>
<dbReference type="InterPro" id="IPR015424">
    <property type="entry name" value="PyrdxlP-dep_Trfase"/>
</dbReference>
<dbReference type="Pfam" id="PF00668">
    <property type="entry name" value="Condensation"/>
    <property type="match status" value="3"/>
</dbReference>
<dbReference type="Gene3D" id="3.30.300.30">
    <property type="match status" value="3"/>
</dbReference>
<dbReference type="PROSITE" id="PS50075">
    <property type="entry name" value="CARRIER"/>
    <property type="match status" value="4"/>
</dbReference>
<dbReference type="Gene3D" id="3.30.559.30">
    <property type="entry name" value="Nonribosomal peptide synthetase, condensation domain"/>
    <property type="match status" value="3"/>
</dbReference>
<dbReference type="InterPro" id="IPR016039">
    <property type="entry name" value="Thiolase-like"/>
</dbReference>
<dbReference type="Pfam" id="PF22621">
    <property type="entry name" value="CurL-like_PKS_C"/>
    <property type="match status" value="1"/>
</dbReference>
<keyword evidence="9" id="KW-0045">Antibiotic biosynthesis</keyword>
<feature type="compositionally biased region" description="Low complexity" evidence="11">
    <location>
        <begin position="2023"/>
        <end position="2032"/>
    </location>
</feature>
<protein>
    <submittedName>
        <fullName evidence="14">Mycosubtilin synthase subunit</fullName>
    </submittedName>
</protein>
<dbReference type="Gene3D" id="3.30.559.10">
    <property type="entry name" value="Chloramphenicol acetyltransferase-like domain"/>
    <property type="match status" value="3"/>
</dbReference>
<dbReference type="CDD" id="cd19531">
    <property type="entry name" value="LCL_NRPS-like"/>
    <property type="match status" value="2"/>
</dbReference>
<dbReference type="InterPro" id="IPR005814">
    <property type="entry name" value="Aminotrans_3"/>
</dbReference>
<dbReference type="GO" id="GO:0006633">
    <property type="term" value="P:fatty acid biosynthetic process"/>
    <property type="evidence" value="ECO:0007669"/>
    <property type="project" value="InterPro"/>
</dbReference>
<dbReference type="CDD" id="cd00833">
    <property type="entry name" value="PKS"/>
    <property type="match status" value="1"/>
</dbReference>
<comment type="cofactor">
    <cofactor evidence="1">
        <name>pantetheine 4'-phosphate</name>
        <dbReference type="ChEBI" id="CHEBI:47942"/>
    </cofactor>
</comment>
<organism evidence="14 15">
    <name type="scientific">Paenibacillus nuruki</name>
    <dbReference type="NCBI Taxonomy" id="1886670"/>
    <lineage>
        <taxon>Bacteria</taxon>
        <taxon>Bacillati</taxon>
        <taxon>Bacillota</taxon>
        <taxon>Bacilli</taxon>
        <taxon>Bacillales</taxon>
        <taxon>Paenibacillaceae</taxon>
        <taxon>Paenibacillus</taxon>
    </lineage>
</organism>
<evidence type="ECO:0000256" key="7">
    <source>
        <dbReference type="ARBA" id="ARBA00022737"/>
    </source>
</evidence>
<dbReference type="InterPro" id="IPR010071">
    <property type="entry name" value="AA_adenyl_dom"/>
</dbReference>
<dbReference type="PANTHER" id="PTHR45527:SF1">
    <property type="entry name" value="FATTY ACID SYNTHASE"/>
    <property type="match status" value="1"/>
</dbReference>
<keyword evidence="4" id="KW-0597">Phosphoprotein</keyword>
<feature type="domain" description="Ketosynthase family 3 (KS3)" evidence="13">
    <location>
        <begin position="707"/>
        <end position="1131"/>
    </location>
</feature>
<dbReference type="Pfam" id="PF00109">
    <property type="entry name" value="ketoacyl-synt"/>
    <property type="match status" value="1"/>
</dbReference>
<evidence type="ECO:0000256" key="2">
    <source>
        <dbReference type="ARBA" id="ARBA00006432"/>
    </source>
</evidence>
<dbReference type="Gene3D" id="3.90.1150.10">
    <property type="entry name" value="Aspartate Aminotransferase, domain 1"/>
    <property type="match status" value="1"/>
</dbReference>
<dbReference type="InterPro" id="IPR049704">
    <property type="entry name" value="Aminotrans_3_PPA_site"/>
</dbReference>
<dbReference type="InterPro" id="IPR015422">
    <property type="entry name" value="PyrdxlP-dep_Trfase_small"/>
</dbReference>
<dbReference type="CDD" id="cd05930">
    <property type="entry name" value="A_NRPS"/>
    <property type="match status" value="1"/>
</dbReference>
<comment type="caution">
    <text evidence="14">The sequence shown here is derived from an EMBL/GenBank/DDBJ whole genome shotgun (WGS) entry which is preliminary data.</text>
</comment>
<keyword evidence="8" id="KW-0663">Pyridoxal phosphate</keyword>
<dbReference type="InterPro" id="IPR014030">
    <property type="entry name" value="Ketoacyl_synth_N"/>
</dbReference>
<evidence type="ECO:0000256" key="10">
    <source>
        <dbReference type="ARBA" id="ARBA00023268"/>
    </source>
</evidence>
<feature type="domain" description="Carrier" evidence="12">
    <location>
        <begin position="1338"/>
        <end position="1413"/>
    </location>
</feature>
<dbReference type="PROSITE" id="PS52004">
    <property type="entry name" value="KS3_2"/>
    <property type="match status" value="1"/>
</dbReference>
<dbReference type="SUPFAM" id="SSF53901">
    <property type="entry name" value="Thiolase-like"/>
    <property type="match status" value="1"/>
</dbReference>
<dbReference type="PANTHER" id="PTHR45527">
    <property type="entry name" value="NONRIBOSOMAL PEPTIDE SYNTHETASE"/>
    <property type="match status" value="1"/>
</dbReference>
<dbReference type="GO" id="GO:0030170">
    <property type="term" value="F:pyridoxal phosphate binding"/>
    <property type="evidence" value="ECO:0007669"/>
    <property type="project" value="InterPro"/>
</dbReference>
<dbReference type="Pfam" id="PF00550">
    <property type="entry name" value="PP-binding"/>
    <property type="match status" value="4"/>
</dbReference>
<dbReference type="PROSITE" id="PS00455">
    <property type="entry name" value="AMP_BINDING"/>
    <property type="match status" value="2"/>
</dbReference>
<dbReference type="InterPro" id="IPR001242">
    <property type="entry name" value="Condensation_dom"/>
</dbReference>
<dbReference type="FunFam" id="3.40.50.12780:FF:000012">
    <property type="entry name" value="Non-ribosomal peptide synthetase"/>
    <property type="match status" value="1"/>
</dbReference>
<dbReference type="CDD" id="cd00610">
    <property type="entry name" value="OAT_like"/>
    <property type="match status" value="1"/>
</dbReference>
<dbReference type="EMBL" id="MDER01000038">
    <property type="protein sequence ID" value="ODP28470.1"/>
    <property type="molecule type" value="Genomic_DNA"/>
</dbReference>
<dbReference type="RefSeq" id="WP_069327638.1">
    <property type="nucleotide sequence ID" value="NZ_MDER01000038.1"/>
</dbReference>
<dbReference type="PATRIC" id="fig|1886670.3.peg.2260"/>
<dbReference type="SUPFAM" id="SSF56801">
    <property type="entry name" value="Acetyl-CoA synthetase-like"/>
    <property type="match status" value="3"/>
</dbReference>
<keyword evidence="5" id="KW-0436">Ligase</keyword>